<keyword evidence="1" id="KW-0812">Transmembrane</keyword>
<proteinExistence type="predicted"/>
<dbReference type="Proteomes" id="UP001378592">
    <property type="component" value="Unassembled WGS sequence"/>
</dbReference>
<dbReference type="EMBL" id="JAZDUA010000360">
    <property type="protein sequence ID" value="KAK7793808.1"/>
    <property type="molecule type" value="Genomic_DNA"/>
</dbReference>
<keyword evidence="1" id="KW-1133">Transmembrane helix</keyword>
<name>A0AAN9Z2K3_9ORTH</name>
<evidence type="ECO:0000313" key="3">
    <source>
        <dbReference type="Proteomes" id="UP001378592"/>
    </source>
</evidence>
<organism evidence="2 3">
    <name type="scientific">Gryllus longicercus</name>
    <dbReference type="NCBI Taxonomy" id="2509291"/>
    <lineage>
        <taxon>Eukaryota</taxon>
        <taxon>Metazoa</taxon>
        <taxon>Ecdysozoa</taxon>
        <taxon>Arthropoda</taxon>
        <taxon>Hexapoda</taxon>
        <taxon>Insecta</taxon>
        <taxon>Pterygota</taxon>
        <taxon>Neoptera</taxon>
        <taxon>Polyneoptera</taxon>
        <taxon>Orthoptera</taxon>
        <taxon>Ensifera</taxon>
        <taxon>Gryllidea</taxon>
        <taxon>Grylloidea</taxon>
        <taxon>Gryllidae</taxon>
        <taxon>Gryllinae</taxon>
        <taxon>Gryllus</taxon>
    </lineage>
</organism>
<accession>A0AAN9Z2K3</accession>
<keyword evidence="1" id="KW-0472">Membrane</keyword>
<sequence>MATIRYRLLELLQSEPSWHGHHLFAENLLWMAYMGAHTGPNPRHLSFVQMAMRTVLGGLHAFAVYIRGTMIFASVPLLGSLILMKQVVHFWNPIDTSSGKWNEHVNVRINLFNT</sequence>
<gene>
    <name evidence="2" type="ORF">R5R35_013024</name>
</gene>
<protein>
    <submittedName>
        <fullName evidence="2">Uncharacterized protein</fullName>
    </submittedName>
</protein>
<keyword evidence="3" id="KW-1185">Reference proteome</keyword>
<evidence type="ECO:0000313" key="2">
    <source>
        <dbReference type="EMBL" id="KAK7793808.1"/>
    </source>
</evidence>
<feature type="transmembrane region" description="Helical" evidence="1">
    <location>
        <begin position="62"/>
        <end position="84"/>
    </location>
</feature>
<evidence type="ECO:0000256" key="1">
    <source>
        <dbReference type="SAM" id="Phobius"/>
    </source>
</evidence>
<reference evidence="2 3" key="1">
    <citation type="submission" date="2024-03" db="EMBL/GenBank/DDBJ databases">
        <title>The genome assembly and annotation of the cricket Gryllus longicercus Weissman &amp; Gray.</title>
        <authorList>
            <person name="Szrajer S."/>
            <person name="Gray D."/>
            <person name="Ylla G."/>
        </authorList>
    </citation>
    <scope>NUCLEOTIDE SEQUENCE [LARGE SCALE GENOMIC DNA]</scope>
    <source>
        <strain evidence="2">DAG 2021-001</strain>
        <tissue evidence="2">Whole body minus gut</tissue>
    </source>
</reference>
<dbReference type="AlphaFoldDB" id="A0AAN9Z2K3"/>
<comment type="caution">
    <text evidence="2">The sequence shown here is derived from an EMBL/GenBank/DDBJ whole genome shotgun (WGS) entry which is preliminary data.</text>
</comment>